<dbReference type="AlphaFoldDB" id="A0A915IPZ9"/>
<evidence type="ECO:0000256" key="1">
    <source>
        <dbReference type="SAM" id="MobiDB-lite"/>
    </source>
</evidence>
<feature type="region of interest" description="Disordered" evidence="1">
    <location>
        <begin position="251"/>
        <end position="275"/>
    </location>
</feature>
<name>A0A915IPZ9_ROMCU</name>
<protein>
    <submittedName>
        <fullName evidence="3">Uncharacterized protein</fullName>
    </submittedName>
</protein>
<organism evidence="2 3">
    <name type="scientific">Romanomermis culicivorax</name>
    <name type="common">Nematode worm</name>
    <dbReference type="NCBI Taxonomy" id="13658"/>
    <lineage>
        <taxon>Eukaryota</taxon>
        <taxon>Metazoa</taxon>
        <taxon>Ecdysozoa</taxon>
        <taxon>Nematoda</taxon>
        <taxon>Enoplea</taxon>
        <taxon>Dorylaimia</taxon>
        <taxon>Mermithida</taxon>
        <taxon>Mermithoidea</taxon>
        <taxon>Mermithidae</taxon>
        <taxon>Romanomermis</taxon>
    </lineage>
</organism>
<evidence type="ECO:0000313" key="3">
    <source>
        <dbReference type="WBParaSite" id="nRc.2.0.1.t15886-RA"/>
    </source>
</evidence>
<evidence type="ECO:0000313" key="2">
    <source>
        <dbReference type="Proteomes" id="UP000887565"/>
    </source>
</evidence>
<dbReference type="WBParaSite" id="nRc.2.0.1.t15886-RA">
    <property type="protein sequence ID" value="nRc.2.0.1.t15886-RA"/>
    <property type="gene ID" value="nRc.2.0.1.g15886"/>
</dbReference>
<keyword evidence="2" id="KW-1185">Reference proteome</keyword>
<proteinExistence type="predicted"/>
<reference evidence="3" key="1">
    <citation type="submission" date="2022-11" db="UniProtKB">
        <authorList>
            <consortium name="WormBaseParasite"/>
        </authorList>
    </citation>
    <scope>IDENTIFICATION</scope>
</reference>
<sequence>MIPETKLPGDFLLMVCYNNCGNVSTPMDVIHLLKLKQWPVKLRLNACSEIVTIKCMESYQQETKIHVNINQIAIIIQEIRFIVSKEVEQLMVARYVLAVDSQVIQNSIAILKSMDHLITHYKDQEIVNHQHQTFIKIKRIQIELIIDPHILPHYVLYNGTAMEHAAQIILVALPVIIKIQSTALFLIGNHKSHQKRLWTTGAVLMYKCCSIFSHQPNTQHDSLPVCFSALLHQEEETVAAINFGQEISTHHENSSKKVKPAPYPTAPAKSDTKPS</sequence>
<dbReference type="Proteomes" id="UP000887565">
    <property type="component" value="Unplaced"/>
</dbReference>
<accession>A0A915IPZ9</accession>